<evidence type="ECO:0000313" key="2">
    <source>
        <dbReference type="Proteomes" id="UP000247973"/>
    </source>
</evidence>
<reference evidence="1 2" key="1">
    <citation type="submission" date="2018-03" db="EMBL/GenBank/DDBJ databases">
        <title>Genomic Encyclopedia of Archaeal and Bacterial Type Strains, Phase II (KMG-II): from individual species to whole genera.</title>
        <authorList>
            <person name="Goeker M."/>
        </authorList>
    </citation>
    <scope>NUCLEOTIDE SEQUENCE [LARGE SCALE GENOMIC DNA]</scope>
    <source>
        <strain evidence="1 2">DSM 100214</strain>
    </source>
</reference>
<name>A0A2V3Q1J4_9BACT</name>
<dbReference type="Proteomes" id="UP000247973">
    <property type="component" value="Unassembled WGS sequence"/>
</dbReference>
<evidence type="ECO:0000313" key="1">
    <source>
        <dbReference type="EMBL" id="PXV69185.1"/>
    </source>
</evidence>
<proteinExistence type="predicted"/>
<keyword evidence="2" id="KW-1185">Reference proteome</keyword>
<sequence>MCLSSMDEHIGLHYTKAIKYLRPKSAQRYKKTNRGLSPQLFLVKINDYSVYISCSFV</sequence>
<accession>A0A2V3Q1J4</accession>
<gene>
    <name evidence="1" type="ORF">CLV62_101454</name>
</gene>
<protein>
    <submittedName>
        <fullName evidence="1">Uncharacterized protein</fullName>
    </submittedName>
</protein>
<dbReference type="AlphaFoldDB" id="A0A2V3Q1J4"/>
<dbReference type="EMBL" id="QICL01000001">
    <property type="protein sequence ID" value="PXV69185.1"/>
    <property type="molecule type" value="Genomic_DNA"/>
</dbReference>
<comment type="caution">
    <text evidence="1">The sequence shown here is derived from an EMBL/GenBank/DDBJ whole genome shotgun (WGS) entry which is preliminary data.</text>
</comment>
<organism evidence="1 2">
    <name type="scientific">Dysgonomonas alginatilytica</name>
    <dbReference type="NCBI Taxonomy" id="1605892"/>
    <lineage>
        <taxon>Bacteria</taxon>
        <taxon>Pseudomonadati</taxon>
        <taxon>Bacteroidota</taxon>
        <taxon>Bacteroidia</taxon>
        <taxon>Bacteroidales</taxon>
        <taxon>Dysgonomonadaceae</taxon>
        <taxon>Dysgonomonas</taxon>
    </lineage>
</organism>